<evidence type="ECO:0000313" key="4">
    <source>
        <dbReference type="EMBL" id="AJC11914.1"/>
    </source>
</evidence>
<dbReference type="PANTHER" id="PTHR43485:SF1">
    <property type="entry name" value="FORMATE HYDROGENLYASE SUBUNIT 5-RELATED"/>
    <property type="match status" value="1"/>
</dbReference>
<feature type="binding site" evidence="2">
    <location>
        <position position="323"/>
    </location>
    <ligand>
        <name>Mg(2+)</name>
        <dbReference type="ChEBI" id="CHEBI:18420"/>
    </ligand>
</feature>
<accession>A0A0A8B3H0</accession>
<dbReference type="OrthoDB" id="9801496at2"/>
<evidence type="ECO:0000313" key="5">
    <source>
        <dbReference type="Proteomes" id="UP000031121"/>
    </source>
</evidence>
<dbReference type="InterPro" id="IPR001501">
    <property type="entry name" value="Ni-dep_hyd_lsu"/>
</dbReference>
<keyword evidence="2" id="KW-0533">Nickel</keyword>
<dbReference type="HOGENOM" id="CLU_015134_1_2_11"/>
<dbReference type="Proteomes" id="UP000031121">
    <property type="component" value="Chromosome"/>
</dbReference>
<dbReference type="Pfam" id="PF00346">
    <property type="entry name" value="Complex1_49kDa"/>
    <property type="match status" value="2"/>
</dbReference>
<gene>
    <name evidence="4" type="ORF">JI75_03765</name>
</gene>
<feature type="binding site" evidence="2">
    <location>
        <position position="68"/>
    </location>
    <ligand>
        <name>Fe cation</name>
        <dbReference type="ChEBI" id="CHEBI:24875"/>
    </ligand>
</feature>
<evidence type="ECO:0000256" key="2">
    <source>
        <dbReference type="PIRSR" id="PIRSR601501-1"/>
    </source>
</evidence>
<dbReference type="Gene3D" id="1.10.645.10">
    <property type="entry name" value="Cytochrome-c3 Hydrogenase, chain B"/>
    <property type="match status" value="1"/>
</dbReference>
<dbReference type="GO" id="GO:0048038">
    <property type="term" value="F:quinone binding"/>
    <property type="evidence" value="ECO:0007669"/>
    <property type="project" value="InterPro"/>
</dbReference>
<protein>
    <submittedName>
        <fullName evidence="4">NADH dehydrogenase</fullName>
    </submittedName>
</protein>
<reference evidence="5" key="1">
    <citation type="submission" date="2014-08" db="EMBL/GenBank/DDBJ databases">
        <title>Coriobacteriaceae sp. complete genome.</title>
        <authorList>
            <person name="Looft T."/>
            <person name="Bayles D.O."/>
            <person name="Stanton T.B."/>
        </authorList>
    </citation>
    <scope>NUCLEOTIDE SEQUENCE [LARGE SCALE GENOMIC DNA]</scope>
    <source>
        <strain evidence="5">68-1-3</strain>
    </source>
</reference>
<keyword evidence="1" id="KW-0560">Oxidoreductase</keyword>
<dbReference type="EMBL" id="CP009302">
    <property type="protein sequence ID" value="AJC11914.1"/>
    <property type="molecule type" value="Genomic_DNA"/>
</dbReference>
<feature type="binding site" evidence="2">
    <location>
        <position position="356"/>
    </location>
    <ligand>
        <name>Ni(2+)</name>
        <dbReference type="ChEBI" id="CHEBI:49786"/>
    </ligand>
</feature>
<dbReference type="InterPro" id="IPR001135">
    <property type="entry name" value="NADH_Q_OxRdtase_suD"/>
</dbReference>
<feature type="domain" description="NADH-quinone oxidoreductase subunit D" evidence="3">
    <location>
        <begin position="120"/>
        <end position="283"/>
    </location>
</feature>
<evidence type="ECO:0000259" key="3">
    <source>
        <dbReference type="Pfam" id="PF00346"/>
    </source>
</evidence>
<comment type="cofactor">
    <cofactor evidence="2">
        <name>Fe cation</name>
        <dbReference type="ChEBI" id="CHEBI:24875"/>
    </cofactor>
</comment>
<dbReference type="GO" id="GO:0051287">
    <property type="term" value="F:NAD binding"/>
    <property type="evidence" value="ECO:0007669"/>
    <property type="project" value="InterPro"/>
</dbReference>
<dbReference type="SUPFAM" id="SSF56762">
    <property type="entry name" value="HydB/Nqo4-like"/>
    <property type="match status" value="1"/>
</dbReference>
<sequence length="362" mass="40030">MGKATVIPFGPHHPVLPEPIHVDLVVQDEHVVEALPQIGFIHRGLERLVQTKDYNQFIYVAERICGICAFGHSLGYAETVERLMGVEVPKRAEYLRVIWHELSRIHSHLLWMGLAADAFGFESLFMHCWRLRERVLDIFEKTTGGRVIMSVNRVGGVARDIDRGQFDHILTVLEGIKGEYGQILNTFLNNGSVRNRLAGIGHISHEDAKALGMLGPFGRASNVAYDVRSLGIGAYGDLGDFDMVLSKDGDCYARTEVRGKEVLQSIEIIKEMIARIPDGDILVPVKGSPADGAEACSAVEQPRGECYYYAKGNGTKYLERMRMRTPTSMNLGGMAKALAGCDLADVNMIILTIDPCISCSER</sequence>
<reference evidence="4 5" key="2">
    <citation type="journal article" date="2015" name="Genome Announc.">
        <title>Complete Genome Sequence of Coriobacteriaceae Strain 68-1-3, a Novel Mucus-Degrading Isolate from the Swine Intestinal Tract.</title>
        <authorList>
            <person name="Looft T."/>
            <person name="Bayles D.O."/>
            <person name="Alt D.P."/>
            <person name="Stanton T.B."/>
        </authorList>
    </citation>
    <scope>NUCLEOTIDE SEQUENCE [LARGE SCALE GENOMIC DNA]</scope>
    <source>
        <strain evidence="4 5">68-1-3</strain>
    </source>
</reference>
<feature type="binding site" evidence="2">
    <location>
        <position position="359"/>
    </location>
    <ligand>
        <name>Fe cation</name>
        <dbReference type="ChEBI" id="CHEBI:24875"/>
    </ligand>
</feature>
<proteinExistence type="predicted"/>
<dbReference type="InterPro" id="IPR052197">
    <property type="entry name" value="ComplexI_49kDa-like"/>
</dbReference>
<dbReference type="PROSITE" id="PS00507">
    <property type="entry name" value="NI_HGENASE_L_1"/>
    <property type="match status" value="1"/>
</dbReference>
<comment type="cofactor">
    <cofactor evidence="2">
        <name>Ni(2+)</name>
        <dbReference type="ChEBI" id="CHEBI:49786"/>
    </cofactor>
</comment>
<keyword evidence="5" id="KW-1185">Reference proteome</keyword>
<feature type="domain" description="NADH-quinone oxidoreductase subunit D" evidence="3">
    <location>
        <begin position="291"/>
        <end position="362"/>
    </location>
</feature>
<dbReference type="Pfam" id="PF00374">
    <property type="entry name" value="NiFeSe_Hases"/>
    <property type="match status" value="1"/>
</dbReference>
<dbReference type="PANTHER" id="PTHR43485">
    <property type="entry name" value="HYDROGENASE-4 COMPONENT G"/>
    <property type="match status" value="1"/>
</dbReference>
<feature type="binding site" evidence="2">
    <location>
        <position position="68"/>
    </location>
    <ligand>
        <name>Ni(2+)</name>
        <dbReference type="ChEBI" id="CHEBI:49786"/>
    </ligand>
</feature>
<feature type="binding site" evidence="2">
    <location>
        <position position="65"/>
    </location>
    <ligand>
        <name>Ni(2+)</name>
        <dbReference type="ChEBI" id="CHEBI:49786"/>
    </ligand>
</feature>
<keyword evidence="2" id="KW-0479">Metal-binding</keyword>
<keyword evidence="2" id="KW-0460">Magnesium</keyword>
<keyword evidence="2" id="KW-0408">Iron</keyword>
<dbReference type="RefSeq" id="WP_039688833.1">
    <property type="nucleotide sequence ID" value="NZ_CP009302.1"/>
</dbReference>
<dbReference type="InterPro" id="IPR029014">
    <property type="entry name" value="NiFe-Hase_large"/>
</dbReference>
<evidence type="ECO:0000256" key="1">
    <source>
        <dbReference type="ARBA" id="ARBA00023002"/>
    </source>
</evidence>
<dbReference type="STRING" id="1531429.JI75_03765"/>
<organism evidence="4 5">
    <name type="scientific">Berryella intestinalis</name>
    <dbReference type="NCBI Taxonomy" id="1531429"/>
    <lineage>
        <taxon>Bacteria</taxon>
        <taxon>Bacillati</taxon>
        <taxon>Actinomycetota</taxon>
        <taxon>Coriobacteriia</taxon>
        <taxon>Eggerthellales</taxon>
        <taxon>Eggerthellaceae</taxon>
        <taxon>Berryella</taxon>
    </lineage>
</organism>
<name>A0A0A8B3H0_9ACTN</name>
<dbReference type="KEGG" id="cbac:JI75_03765"/>
<dbReference type="GO" id="GO:0008901">
    <property type="term" value="F:ferredoxin hydrogenase activity"/>
    <property type="evidence" value="ECO:0007669"/>
    <property type="project" value="InterPro"/>
</dbReference>
<feature type="binding site" evidence="2">
    <location>
        <position position="46"/>
    </location>
    <ligand>
        <name>Mg(2+)</name>
        <dbReference type="ChEBI" id="CHEBI:18420"/>
    </ligand>
</feature>
<dbReference type="InterPro" id="IPR018194">
    <property type="entry name" value="Ni-dep_hyd_lsu_Ni_BS"/>
</dbReference>
<dbReference type="GO" id="GO:0016651">
    <property type="term" value="F:oxidoreductase activity, acting on NAD(P)H"/>
    <property type="evidence" value="ECO:0007669"/>
    <property type="project" value="InterPro"/>
</dbReference>
<dbReference type="AlphaFoldDB" id="A0A0A8B3H0"/>
<dbReference type="GO" id="GO:0016151">
    <property type="term" value="F:nickel cation binding"/>
    <property type="evidence" value="ECO:0007669"/>
    <property type="project" value="InterPro"/>
</dbReference>